<gene>
    <name evidence="3" type="ORF">GLOTRDRAFT_109961</name>
</gene>
<evidence type="ECO:0000256" key="2">
    <source>
        <dbReference type="SAM" id="Phobius"/>
    </source>
</evidence>
<feature type="compositionally biased region" description="Basic and acidic residues" evidence="1">
    <location>
        <begin position="422"/>
        <end position="446"/>
    </location>
</feature>
<name>S7QDP4_GLOTA</name>
<dbReference type="STRING" id="670483.S7QDP4"/>
<dbReference type="eggNOG" id="ENOG502SRB7">
    <property type="taxonomic scope" value="Eukaryota"/>
</dbReference>
<dbReference type="Proteomes" id="UP000030669">
    <property type="component" value="Unassembled WGS sequence"/>
</dbReference>
<feature type="region of interest" description="Disordered" evidence="1">
    <location>
        <begin position="101"/>
        <end position="133"/>
    </location>
</feature>
<sequence>MSQCTPIPTATQYTTVVSNSESTSFSNSITTLPASVTTITSESCLSTATVSNSTTCVSSTVVESVSTIAGGETSTVQVPVVLTIPVTQTSATATLYSTSCANTGNGSSPPPSSAPQTTTHLPESSTTTSVLSTSTPLTTLTTSQATTLSDGSVSYTILTITSTGSPTAVYVPTTLPATSLSDGNGGSHRNVALAPIIGGTIGGVVGLISIIGILWLIWRRRRYNFDDLFDDGPEDTVAYPVRRNKSRNLDLASEAEPKPYQYGLVGRSTPPLSAHDHAEPNTAPLANSPPLAPRTNNTSPTGHGRNGSLAPLMMPGTALSPGPSQPQTASSRPSTSGSMQPLIQASQQHAHPPHTPGVDSALSDWNPNTDGLGIGSDLGHGLGTEGTAVSAQEHRRRLQVANPEQRPMSPASTMSGAGPESPRGEKATYRPRRESANVVVHKDGGRVVRSPEPGPSGSGSGLGTGQAPTDAPPAYSD</sequence>
<feature type="transmembrane region" description="Helical" evidence="2">
    <location>
        <begin position="196"/>
        <end position="218"/>
    </location>
</feature>
<proteinExistence type="predicted"/>
<dbReference type="GeneID" id="19299124"/>
<feature type="compositionally biased region" description="Low complexity" evidence="1">
    <location>
        <begin position="114"/>
        <end position="133"/>
    </location>
</feature>
<dbReference type="HOGENOM" id="CLU_639617_0_0_1"/>
<evidence type="ECO:0000313" key="3">
    <source>
        <dbReference type="EMBL" id="EPQ57956.1"/>
    </source>
</evidence>
<organism evidence="3 4">
    <name type="scientific">Gloeophyllum trabeum (strain ATCC 11539 / FP-39264 / Madison 617)</name>
    <name type="common">Brown rot fungus</name>
    <dbReference type="NCBI Taxonomy" id="670483"/>
    <lineage>
        <taxon>Eukaryota</taxon>
        <taxon>Fungi</taxon>
        <taxon>Dikarya</taxon>
        <taxon>Basidiomycota</taxon>
        <taxon>Agaricomycotina</taxon>
        <taxon>Agaricomycetes</taxon>
        <taxon>Gloeophyllales</taxon>
        <taxon>Gloeophyllaceae</taxon>
        <taxon>Gloeophyllum</taxon>
    </lineage>
</organism>
<dbReference type="RefSeq" id="XP_007863268.1">
    <property type="nucleotide sequence ID" value="XM_007865077.1"/>
</dbReference>
<accession>S7QDP4</accession>
<evidence type="ECO:0000256" key="1">
    <source>
        <dbReference type="SAM" id="MobiDB-lite"/>
    </source>
</evidence>
<keyword evidence="2" id="KW-0472">Membrane</keyword>
<feature type="region of interest" description="Disordered" evidence="1">
    <location>
        <begin position="260"/>
        <end position="477"/>
    </location>
</feature>
<dbReference type="EMBL" id="KB469298">
    <property type="protein sequence ID" value="EPQ57956.1"/>
    <property type="molecule type" value="Genomic_DNA"/>
</dbReference>
<evidence type="ECO:0000313" key="4">
    <source>
        <dbReference type="Proteomes" id="UP000030669"/>
    </source>
</evidence>
<dbReference type="OMA" id="FDSHHRN"/>
<feature type="compositionally biased region" description="Polar residues" evidence="1">
    <location>
        <begin position="325"/>
        <end position="349"/>
    </location>
</feature>
<feature type="compositionally biased region" description="Gly residues" evidence="1">
    <location>
        <begin position="372"/>
        <end position="384"/>
    </location>
</feature>
<keyword evidence="4" id="KW-1185">Reference proteome</keyword>
<evidence type="ECO:0008006" key="5">
    <source>
        <dbReference type="Google" id="ProtNLM"/>
    </source>
</evidence>
<dbReference type="AlphaFoldDB" id="S7QDP4"/>
<reference evidence="3 4" key="1">
    <citation type="journal article" date="2012" name="Science">
        <title>The Paleozoic origin of enzymatic lignin decomposition reconstructed from 31 fungal genomes.</title>
        <authorList>
            <person name="Floudas D."/>
            <person name="Binder M."/>
            <person name="Riley R."/>
            <person name="Barry K."/>
            <person name="Blanchette R.A."/>
            <person name="Henrissat B."/>
            <person name="Martinez A.T."/>
            <person name="Otillar R."/>
            <person name="Spatafora J.W."/>
            <person name="Yadav J.S."/>
            <person name="Aerts A."/>
            <person name="Benoit I."/>
            <person name="Boyd A."/>
            <person name="Carlson A."/>
            <person name="Copeland A."/>
            <person name="Coutinho P.M."/>
            <person name="de Vries R.P."/>
            <person name="Ferreira P."/>
            <person name="Findley K."/>
            <person name="Foster B."/>
            <person name="Gaskell J."/>
            <person name="Glotzer D."/>
            <person name="Gorecki P."/>
            <person name="Heitman J."/>
            <person name="Hesse C."/>
            <person name="Hori C."/>
            <person name="Igarashi K."/>
            <person name="Jurgens J.A."/>
            <person name="Kallen N."/>
            <person name="Kersten P."/>
            <person name="Kohler A."/>
            <person name="Kuees U."/>
            <person name="Kumar T.K.A."/>
            <person name="Kuo A."/>
            <person name="LaButti K."/>
            <person name="Larrondo L.F."/>
            <person name="Lindquist E."/>
            <person name="Ling A."/>
            <person name="Lombard V."/>
            <person name="Lucas S."/>
            <person name="Lundell T."/>
            <person name="Martin R."/>
            <person name="McLaughlin D.J."/>
            <person name="Morgenstern I."/>
            <person name="Morin E."/>
            <person name="Murat C."/>
            <person name="Nagy L.G."/>
            <person name="Nolan M."/>
            <person name="Ohm R.A."/>
            <person name="Patyshakuliyeva A."/>
            <person name="Rokas A."/>
            <person name="Ruiz-Duenas F.J."/>
            <person name="Sabat G."/>
            <person name="Salamov A."/>
            <person name="Samejima M."/>
            <person name="Schmutz J."/>
            <person name="Slot J.C."/>
            <person name="St John F."/>
            <person name="Stenlid J."/>
            <person name="Sun H."/>
            <person name="Sun S."/>
            <person name="Syed K."/>
            <person name="Tsang A."/>
            <person name="Wiebenga A."/>
            <person name="Young D."/>
            <person name="Pisabarro A."/>
            <person name="Eastwood D.C."/>
            <person name="Martin F."/>
            <person name="Cullen D."/>
            <person name="Grigoriev I.V."/>
            <person name="Hibbett D.S."/>
        </authorList>
    </citation>
    <scope>NUCLEOTIDE SEQUENCE [LARGE SCALE GENOMIC DNA]</scope>
    <source>
        <strain evidence="3 4">ATCC 11539</strain>
    </source>
</reference>
<protein>
    <recommendedName>
        <fullName evidence="5">Mid2 domain-containing protein</fullName>
    </recommendedName>
</protein>
<keyword evidence="2" id="KW-0812">Transmembrane</keyword>
<dbReference type="OrthoDB" id="3263215at2759"/>
<dbReference type="KEGG" id="gtr:GLOTRDRAFT_109961"/>
<keyword evidence="2" id="KW-1133">Transmembrane helix</keyword>